<sequence>MDKLYTERTIKTISGIYVDVFEPKPEMFVIEDIAHALSMIPRWGGHFPIFYTVAQHSRNVAWRTKGDILEALMHDSSEAYLMDLPRPIKRNMPEYKAIEDGVMKVIAEKFGFGFPFSKETKAADKAELEDEWKVREELHGFSKGFSTESDFAYQKRLFLETYEYALKNRK</sequence>
<dbReference type="Gene3D" id="1.10.3210.10">
    <property type="entry name" value="Hypothetical protein af1432"/>
    <property type="match status" value="1"/>
</dbReference>
<dbReference type="SUPFAM" id="SSF109604">
    <property type="entry name" value="HD-domain/PDEase-like"/>
    <property type="match status" value="1"/>
</dbReference>
<dbReference type="Proteomes" id="UP001204144">
    <property type="component" value="Unassembled WGS sequence"/>
</dbReference>
<dbReference type="RefSeq" id="WP_255038178.1">
    <property type="nucleotide sequence ID" value="NZ_RJUF01000174.1"/>
</dbReference>
<dbReference type="AlphaFoldDB" id="A0AAE3H5M5"/>
<proteinExistence type="predicted"/>
<evidence type="ECO:0000313" key="1">
    <source>
        <dbReference type="EMBL" id="MCP9764486.1"/>
    </source>
</evidence>
<dbReference type="EMBL" id="RJUF01000174">
    <property type="protein sequence ID" value="MCP9764486.1"/>
    <property type="molecule type" value="Genomic_DNA"/>
</dbReference>
<keyword evidence="2" id="KW-1185">Reference proteome</keyword>
<evidence type="ECO:0000313" key="2">
    <source>
        <dbReference type="Proteomes" id="UP001204144"/>
    </source>
</evidence>
<accession>A0AAE3H5M5</accession>
<organism evidence="1 2">
    <name type="scientific">Lacihabitans soyangensis</name>
    <dbReference type="NCBI Taxonomy" id="869394"/>
    <lineage>
        <taxon>Bacteria</taxon>
        <taxon>Pseudomonadati</taxon>
        <taxon>Bacteroidota</taxon>
        <taxon>Cytophagia</taxon>
        <taxon>Cytophagales</taxon>
        <taxon>Leadbetterellaceae</taxon>
        <taxon>Lacihabitans</taxon>
    </lineage>
</organism>
<reference evidence="1 2" key="1">
    <citation type="submission" date="2018-11" db="EMBL/GenBank/DDBJ databases">
        <title>Novel bacteria species description.</title>
        <authorList>
            <person name="Han J.-H."/>
        </authorList>
    </citation>
    <scope>NUCLEOTIDE SEQUENCE [LARGE SCALE GENOMIC DNA]</scope>
    <source>
        <strain evidence="1 2">KCTC23259</strain>
    </source>
</reference>
<name>A0AAE3H5M5_9BACT</name>
<protein>
    <submittedName>
        <fullName evidence="1">Metal-dependent phosphohydrolase</fullName>
    </submittedName>
</protein>
<gene>
    <name evidence="1" type="ORF">EGI31_16215</name>
</gene>
<comment type="caution">
    <text evidence="1">The sequence shown here is derived from an EMBL/GenBank/DDBJ whole genome shotgun (WGS) entry which is preliminary data.</text>
</comment>